<reference evidence="5 7" key="3">
    <citation type="submission" date="2019-10" db="EMBL/GenBank/DDBJ databases">
        <authorList>
            <person name="Wolf R A."/>
        </authorList>
    </citation>
    <scope>NUCLEOTIDE SEQUENCE [LARGE SCALE GENOMIC DNA]</scope>
    <source>
        <strain evidence="5">Collinsella_aerofaciens_DSM_13712</strain>
    </source>
</reference>
<reference evidence="2 6" key="1">
    <citation type="submission" date="2015-09" db="EMBL/GenBank/DDBJ databases">
        <authorList>
            <consortium name="Pathogen Informatics"/>
        </authorList>
    </citation>
    <scope>NUCLEOTIDE SEQUENCE [LARGE SCALE GENOMIC DNA]</scope>
    <source>
        <strain evidence="2 6">2789STDY5608823</strain>
    </source>
</reference>
<dbReference type="GeneID" id="92850127"/>
<dbReference type="Proteomes" id="UP000095468">
    <property type="component" value="Unassembled WGS sequence"/>
</dbReference>
<evidence type="ECO:0000256" key="1">
    <source>
        <dbReference type="SAM" id="Phobius"/>
    </source>
</evidence>
<protein>
    <recommendedName>
        <fullName evidence="9">Tetratricopeptide repeat protein</fullName>
    </recommendedName>
</protein>
<dbReference type="RefSeq" id="WP_006235902.1">
    <property type="nucleotide sequence ID" value="NZ_CABIYU010000013.1"/>
</dbReference>
<evidence type="ECO:0000313" key="8">
    <source>
        <dbReference type="Proteomes" id="UP000469380"/>
    </source>
</evidence>
<evidence type="ECO:0000313" key="7">
    <source>
        <dbReference type="Proteomes" id="UP000368032"/>
    </source>
</evidence>
<dbReference type="EMBL" id="CYYP01000003">
    <property type="protein sequence ID" value="CUN67943.1"/>
    <property type="molecule type" value="Genomic_DNA"/>
</dbReference>
<dbReference type="EMBL" id="WWSR01000001">
    <property type="protein sequence ID" value="MZJ38348.1"/>
    <property type="molecule type" value="Genomic_DNA"/>
</dbReference>
<organism evidence="2 6">
    <name type="scientific">Collinsella aerofaciens</name>
    <dbReference type="NCBI Taxonomy" id="74426"/>
    <lineage>
        <taxon>Bacteria</taxon>
        <taxon>Bacillati</taxon>
        <taxon>Actinomycetota</taxon>
        <taxon>Coriobacteriia</taxon>
        <taxon>Coriobacteriales</taxon>
        <taxon>Coriobacteriaceae</taxon>
        <taxon>Collinsella</taxon>
    </lineage>
</organism>
<accession>A0A173YWU3</accession>
<sequence length="207" mass="24346">MPDSRTLWTAVVIICIAVSVFFSVKKRTTFKRLQQLMAAKQWDEFDRLLDGKLTSMLYPRYNRDYLRLNSYLLREDHERASEMFDLLLGLNLPKMQRVDLVIKAFNYYVGQEDRKKSKELLHEIKGFEGGQAEAVAHECQLMYDTMILKRHNDIPELERMLEDVGDDPVKRCRLEYLLALQYQNKGDEAKFQEFLEKSGQHSMAVNA</sequence>
<dbReference type="EMBL" id="CABWIF010000055">
    <property type="protein sequence ID" value="VWM03380.1"/>
    <property type="molecule type" value="Genomic_DNA"/>
</dbReference>
<dbReference type="Proteomes" id="UP000469380">
    <property type="component" value="Unassembled WGS sequence"/>
</dbReference>
<feature type="transmembrane region" description="Helical" evidence="1">
    <location>
        <begin position="6"/>
        <end position="24"/>
    </location>
</feature>
<proteinExistence type="predicted"/>
<dbReference type="AlphaFoldDB" id="A0A173YWU3"/>
<evidence type="ECO:0008006" key="9">
    <source>
        <dbReference type="Google" id="ProtNLM"/>
    </source>
</evidence>
<dbReference type="STRING" id="74426.ERS852399_01377"/>
<dbReference type="Proteomes" id="UP000368032">
    <property type="component" value="Unassembled WGS sequence"/>
</dbReference>
<name>A0A173YWU3_9ACTN</name>
<dbReference type="PaxDb" id="74426-ERS852399_01377"/>
<evidence type="ECO:0000313" key="6">
    <source>
        <dbReference type="Proteomes" id="UP000095468"/>
    </source>
</evidence>
<dbReference type="Proteomes" id="UP001212741">
    <property type="component" value="Unassembled WGS sequence"/>
</dbReference>
<reference evidence="3" key="4">
    <citation type="submission" date="2023-01" db="EMBL/GenBank/DDBJ databases">
        <title>Human gut microbiome strain richness.</title>
        <authorList>
            <person name="Chen-Liaw A."/>
        </authorList>
    </citation>
    <scope>NUCLEOTIDE SEQUENCE</scope>
    <source>
        <strain evidence="3">D54st1_D6_D54t1_190329</strain>
    </source>
</reference>
<evidence type="ECO:0000313" key="3">
    <source>
        <dbReference type="EMBL" id="MDB1839618.1"/>
    </source>
</evidence>
<keyword evidence="1" id="KW-1133">Transmembrane helix</keyword>
<dbReference type="EMBL" id="JAQLEC010000037">
    <property type="protein sequence ID" value="MDB1839618.1"/>
    <property type="molecule type" value="Genomic_DNA"/>
</dbReference>
<evidence type="ECO:0000313" key="4">
    <source>
        <dbReference type="EMBL" id="MZJ38348.1"/>
    </source>
</evidence>
<evidence type="ECO:0000313" key="2">
    <source>
        <dbReference type="EMBL" id="CUN67943.1"/>
    </source>
</evidence>
<gene>
    <name evidence="5" type="ORF">CKJAJONC_00729</name>
    <name evidence="2" type="ORF">ERS852381_00536</name>
    <name evidence="4" type="ORF">GT464_00030</name>
    <name evidence="3" type="ORF">PMW86_08460</name>
</gene>
<evidence type="ECO:0000313" key="5">
    <source>
        <dbReference type="EMBL" id="VWM03380.1"/>
    </source>
</evidence>
<keyword evidence="1" id="KW-0812">Transmembrane</keyword>
<reference evidence="4 8" key="2">
    <citation type="journal article" date="2019" name="Nat. Med.">
        <title>A library of human gut bacterial isolates paired with longitudinal multiomics data enables mechanistic microbiome research.</title>
        <authorList>
            <person name="Poyet M."/>
            <person name="Groussin M."/>
            <person name="Gibbons S.M."/>
            <person name="Avila-Pacheco J."/>
            <person name="Jiang X."/>
            <person name="Kearney S.M."/>
            <person name="Perrotta A.R."/>
            <person name="Berdy B."/>
            <person name="Zhao S."/>
            <person name="Lieberman T.D."/>
            <person name="Swanson P.K."/>
            <person name="Smith M."/>
            <person name="Roesemann S."/>
            <person name="Alexander J.E."/>
            <person name="Rich S.A."/>
            <person name="Livny J."/>
            <person name="Vlamakis H."/>
            <person name="Clish C."/>
            <person name="Bullock K."/>
            <person name="Deik A."/>
            <person name="Scott J."/>
            <person name="Pierce K.A."/>
            <person name="Xavier R.J."/>
            <person name="Alm E.J."/>
        </authorList>
    </citation>
    <scope>NUCLEOTIDE SEQUENCE [LARGE SCALE GENOMIC DNA]</scope>
    <source>
        <strain evidence="4 8">BIOML-A20</strain>
    </source>
</reference>
<keyword evidence="1" id="KW-0472">Membrane</keyword>